<organism evidence="1 2">
    <name type="scientific">Acaulospora morrowiae</name>
    <dbReference type="NCBI Taxonomy" id="94023"/>
    <lineage>
        <taxon>Eukaryota</taxon>
        <taxon>Fungi</taxon>
        <taxon>Fungi incertae sedis</taxon>
        <taxon>Mucoromycota</taxon>
        <taxon>Glomeromycotina</taxon>
        <taxon>Glomeromycetes</taxon>
        <taxon>Diversisporales</taxon>
        <taxon>Acaulosporaceae</taxon>
        <taxon>Acaulospora</taxon>
    </lineage>
</organism>
<comment type="caution">
    <text evidence="1">The sequence shown here is derived from an EMBL/GenBank/DDBJ whole genome shotgun (WGS) entry which is preliminary data.</text>
</comment>
<dbReference type="AlphaFoldDB" id="A0A9N9FGG6"/>
<dbReference type="EMBL" id="CAJVPV010002732">
    <property type="protein sequence ID" value="CAG8534359.1"/>
    <property type="molecule type" value="Genomic_DNA"/>
</dbReference>
<proteinExistence type="predicted"/>
<dbReference type="OrthoDB" id="2412924at2759"/>
<evidence type="ECO:0000313" key="1">
    <source>
        <dbReference type="EMBL" id="CAG8534359.1"/>
    </source>
</evidence>
<sequence length="57" mass="6874">MTYKIIQDNQDNNLSDINDDNSLMKELYEDVEALCFRNIMDLEEYVNYPEEKNTLKH</sequence>
<dbReference type="Proteomes" id="UP000789342">
    <property type="component" value="Unassembled WGS sequence"/>
</dbReference>
<keyword evidence="2" id="KW-1185">Reference proteome</keyword>
<name>A0A9N9FGG6_9GLOM</name>
<gene>
    <name evidence="1" type="ORF">AMORRO_LOCUS4824</name>
</gene>
<protein>
    <submittedName>
        <fullName evidence="1">2953_t:CDS:1</fullName>
    </submittedName>
</protein>
<evidence type="ECO:0000313" key="2">
    <source>
        <dbReference type="Proteomes" id="UP000789342"/>
    </source>
</evidence>
<reference evidence="1" key="1">
    <citation type="submission" date="2021-06" db="EMBL/GenBank/DDBJ databases">
        <authorList>
            <person name="Kallberg Y."/>
            <person name="Tangrot J."/>
            <person name="Rosling A."/>
        </authorList>
    </citation>
    <scope>NUCLEOTIDE SEQUENCE</scope>
    <source>
        <strain evidence="1">CL551</strain>
    </source>
</reference>
<accession>A0A9N9FGG6</accession>